<dbReference type="SUPFAM" id="SSF55781">
    <property type="entry name" value="GAF domain-like"/>
    <property type="match status" value="1"/>
</dbReference>
<name>A0A0F9XR42_9ZZZZ</name>
<feature type="transmembrane region" description="Helical" evidence="4">
    <location>
        <begin position="358"/>
        <end position="378"/>
    </location>
</feature>
<dbReference type="EMBL" id="LAZR01000075">
    <property type="protein sequence ID" value="KKN94778.1"/>
    <property type="molecule type" value="Genomic_DNA"/>
</dbReference>
<evidence type="ECO:0000259" key="5">
    <source>
        <dbReference type="Pfam" id="PF01590"/>
    </source>
</evidence>
<evidence type="ECO:0000313" key="7">
    <source>
        <dbReference type="EMBL" id="KKN94778.1"/>
    </source>
</evidence>
<keyword evidence="2 3" id="KW-0175">Coiled coil</keyword>
<dbReference type="SUPFAM" id="SSF111369">
    <property type="entry name" value="HlyD-like secretion proteins"/>
    <property type="match status" value="1"/>
</dbReference>
<dbReference type="Pfam" id="PF01590">
    <property type="entry name" value="GAF"/>
    <property type="match status" value="1"/>
</dbReference>
<accession>A0A0F9XR42</accession>
<dbReference type="InterPro" id="IPR058647">
    <property type="entry name" value="BSH_CzcB-like"/>
</dbReference>
<evidence type="ECO:0000256" key="2">
    <source>
        <dbReference type="ARBA" id="ARBA00023054"/>
    </source>
</evidence>
<keyword evidence="4" id="KW-1133">Transmembrane helix</keyword>
<feature type="domain" description="GAF" evidence="5">
    <location>
        <begin position="192"/>
        <end position="324"/>
    </location>
</feature>
<evidence type="ECO:0000256" key="1">
    <source>
        <dbReference type="ARBA" id="ARBA00004196"/>
    </source>
</evidence>
<keyword evidence="4" id="KW-0812">Transmembrane</keyword>
<gene>
    <name evidence="7" type="ORF">LCGC14_0183540</name>
</gene>
<evidence type="ECO:0000259" key="6">
    <source>
        <dbReference type="Pfam" id="PF25973"/>
    </source>
</evidence>
<dbReference type="Gene3D" id="3.30.450.40">
    <property type="match status" value="1"/>
</dbReference>
<feature type="coiled-coil region" evidence="3">
    <location>
        <begin position="441"/>
        <end position="487"/>
    </location>
</feature>
<dbReference type="InterPro" id="IPR050465">
    <property type="entry name" value="UPF0194_transport"/>
</dbReference>
<keyword evidence="4" id="KW-0472">Membrane</keyword>
<evidence type="ECO:0000256" key="3">
    <source>
        <dbReference type="SAM" id="Coils"/>
    </source>
</evidence>
<organism evidence="7">
    <name type="scientific">marine sediment metagenome</name>
    <dbReference type="NCBI Taxonomy" id="412755"/>
    <lineage>
        <taxon>unclassified sequences</taxon>
        <taxon>metagenomes</taxon>
        <taxon>ecological metagenomes</taxon>
    </lineage>
</organism>
<dbReference type="Gene3D" id="2.40.30.170">
    <property type="match status" value="1"/>
</dbReference>
<dbReference type="AlphaFoldDB" id="A0A0F9XR42"/>
<dbReference type="InterPro" id="IPR029016">
    <property type="entry name" value="GAF-like_dom_sf"/>
</dbReference>
<feature type="domain" description="CzcB-like barrel-sandwich hybrid" evidence="6">
    <location>
        <begin position="396"/>
        <end position="517"/>
    </location>
</feature>
<evidence type="ECO:0000256" key="4">
    <source>
        <dbReference type="SAM" id="Phobius"/>
    </source>
</evidence>
<dbReference type="PANTHER" id="PTHR32347">
    <property type="entry name" value="EFFLUX SYSTEM COMPONENT YKNX-RELATED"/>
    <property type="match status" value="1"/>
</dbReference>
<dbReference type="PANTHER" id="PTHR32347:SF23">
    <property type="entry name" value="BLL5650 PROTEIN"/>
    <property type="match status" value="1"/>
</dbReference>
<proteinExistence type="predicted"/>
<comment type="subcellular location">
    <subcellularLocation>
        <location evidence="1">Cell envelope</location>
    </subcellularLocation>
</comment>
<dbReference type="Gene3D" id="2.40.50.100">
    <property type="match status" value="1"/>
</dbReference>
<protein>
    <submittedName>
        <fullName evidence="7">Uncharacterized protein</fullName>
    </submittedName>
</protein>
<dbReference type="Pfam" id="PF25973">
    <property type="entry name" value="BSH_CzcB"/>
    <property type="match status" value="1"/>
</dbReference>
<dbReference type="GO" id="GO:0030313">
    <property type="term" value="C:cell envelope"/>
    <property type="evidence" value="ECO:0007669"/>
    <property type="project" value="UniProtKB-SubCell"/>
</dbReference>
<sequence length="626" mass="68267">MPAKKRARSAGIVRLNEFTKAIGASSEEPFLNAETLEKLRSGTDMAQVAAAWLQAFAKQTHGIQQGLVVMAGTGKAKFEPVAMWPDGASAAPELMRAVDGCLKGQRMLVETGAKDNAAIAVPLLIGGQLRGVLAVLSDNSADTDLRRVVSDLQWASGWIEAVVRRQRISGNDNLVTVIELLATSLHHTRFSEAATAVATELAGALDCELVAIGMMRGRHIRLRALSNSATFGKRATLVRLIETTMDEAVDQQAVIAHPPLEGSPARVRRAHTALADHEGGTGLCTVPLTEQGKTIGAMLLQRKSADGFDAGGVQLAEQAAVLVGPVLDIKRREDRWLPAKIWDSVTNVFKALFGARHALLKLGVIALIAFVAFCYYATGTYRVTATTVVQGKIQRVVTAPIAGYLVQSEARAGDLVQEGDVMARLEDRDIRLERLKWLGDRTKQQQEYSQAMAQRERTQARILASQIEQSDAQISLLDQQLERMTIRAPFTGLVVSGDLSQALGAPLERGDVLFQVAPLDEYRVTMRVDERDIRELSPGTSGPLVLSALPDTPYRVAVQRITPISSPLNGANVFDVEASIEEGPIMALRPGMEGVAKIEVDERRLVEIWTRRLVLWVRMTFWSWRA</sequence>
<comment type="caution">
    <text evidence="7">The sequence shown here is derived from an EMBL/GenBank/DDBJ whole genome shotgun (WGS) entry which is preliminary data.</text>
</comment>
<dbReference type="InterPro" id="IPR003018">
    <property type="entry name" value="GAF"/>
</dbReference>
<reference evidence="7" key="1">
    <citation type="journal article" date="2015" name="Nature">
        <title>Complex archaea that bridge the gap between prokaryotes and eukaryotes.</title>
        <authorList>
            <person name="Spang A."/>
            <person name="Saw J.H."/>
            <person name="Jorgensen S.L."/>
            <person name="Zaremba-Niedzwiedzka K."/>
            <person name="Martijn J."/>
            <person name="Lind A.E."/>
            <person name="van Eijk R."/>
            <person name="Schleper C."/>
            <person name="Guy L."/>
            <person name="Ettema T.J."/>
        </authorList>
    </citation>
    <scope>NUCLEOTIDE SEQUENCE</scope>
</reference>